<feature type="binding site" evidence="3">
    <location>
        <position position="203"/>
    </location>
    <ligand>
        <name>a divalent metal cation</name>
        <dbReference type="ChEBI" id="CHEBI:60240"/>
        <label>1</label>
    </ligand>
</feature>
<dbReference type="Gene3D" id="3.20.20.140">
    <property type="entry name" value="Metal-dependent hydrolases"/>
    <property type="match status" value="1"/>
</dbReference>
<dbReference type="NCBIfam" id="TIGR00010">
    <property type="entry name" value="YchF/TatD family DNA exonuclease"/>
    <property type="match status" value="1"/>
</dbReference>
<evidence type="ECO:0000256" key="1">
    <source>
        <dbReference type="ARBA" id="ARBA00022723"/>
    </source>
</evidence>
<accession>A0A0F4L6U6</accession>
<feature type="binding site" evidence="3">
    <location>
        <position position="129"/>
    </location>
    <ligand>
        <name>a divalent metal cation</name>
        <dbReference type="ChEBI" id="CHEBI:60240"/>
        <label>2</label>
    </ligand>
</feature>
<feature type="binding site" evidence="3">
    <location>
        <position position="93"/>
    </location>
    <ligand>
        <name>a divalent metal cation</name>
        <dbReference type="ChEBI" id="CHEBI:60240"/>
        <label>1</label>
    </ligand>
</feature>
<dbReference type="STRING" id="1218493.JF76_15920"/>
<dbReference type="Pfam" id="PF01026">
    <property type="entry name" value="TatD_DNase"/>
    <property type="match status" value="1"/>
</dbReference>
<dbReference type="PANTHER" id="PTHR46124:SF2">
    <property type="entry name" value="D-AMINOACYL-TRNA DEACYLASE"/>
    <property type="match status" value="1"/>
</dbReference>
<keyword evidence="7" id="KW-1185">Reference proteome</keyword>
<dbReference type="SUPFAM" id="SSF51556">
    <property type="entry name" value="Metallo-dependent hydrolases"/>
    <property type="match status" value="1"/>
</dbReference>
<dbReference type="Proteomes" id="UP000246036">
    <property type="component" value="Chromosome"/>
</dbReference>
<dbReference type="InterPro" id="IPR018228">
    <property type="entry name" value="DNase_TatD-rel_CS"/>
</dbReference>
<proteinExistence type="predicted"/>
<keyword evidence="1 3" id="KW-0479">Metal-binding</keyword>
<dbReference type="InterPro" id="IPR001130">
    <property type="entry name" value="TatD-like"/>
</dbReference>
<dbReference type="AlphaFoldDB" id="A0A0F4L6U6"/>
<protein>
    <submittedName>
        <fullName evidence="4">TatD family deoxyribonuclease</fullName>
    </submittedName>
</protein>
<dbReference type="EMBL" id="JXBY01000025">
    <property type="protein sequence ID" value="KJY54567.1"/>
    <property type="molecule type" value="Genomic_DNA"/>
</dbReference>
<dbReference type="InterPro" id="IPR032466">
    <property type="entry name" value="Metal_Hydrolase"/>
</dbReference>
<feature type="binding site" evidence="3">
    <location>
        <position position="9"/>
    </location>
    <ligand>
        <name>a divalent metal cation</name>
        <dbReference type="ChEBI" id="CHEBI:60240"/>
        <label>1</label>
    </ligand>
</feature>
<dbReference type="CDD" id="cd01310">
    <property type="entry name" value="TatD_DNAse"/>
    <property type="match status" value="1"/>
</dbReference>
<evidence type="ECO:0000313" key="7">
    <source>
        <dbReference type="Proteomes" id="UP000246036"/>
    </source>
</evidence>
<feature type="binding site" evidence="3">
    <location>
        <position position="7"/>
    </location>
    <ligand>
        <name>a divalent metal cation</name>
        <dbReference type="ChEBI" id="CHEBI:60240"/>
        <label>1</label>
    </ligand>
</feature>
<dbReference type="GO" id="GO:0016788">
    <property type="term" value="F:hydrolase activity, acting on ester bonds"/>
    <property type="evidence" value="ECO:0007669"/>
    <property type="project" value="InterPro"/>
</dbReference>
<dbReference type="PIRSF" id="PIRSF005902">
    <property type="entry name" value="DNase_TatD"/>
    <property type="match status" value="1"/>
</dbReference>
<feature type="binding site" evidence="3">
    <location>
        <position position="153"/>
    </location>
    <ligand>
        <name>a divalent metal cation</name>
        <dbReference type="ChEBI" id="CHEBI:60240"/>
        <label>2</label>
    </ligand>
</feature>
<dbReference type="RefSeq" id="WP_045928572.1">
    <property type="nucleotide sequence ID" value="NZ_CP029477.1"/>
</dbReference>
<dbReference type="Proteomes" id="UP000033533">
    <property type="component" value="Unassembled WGS sequence"/>
</dbReference>
<gene>
    <name evidence="4" type="ORF">DKL58_07760</name>
    <name evidence="5" type="ORF">JF76_15920</name>
</gene>
<sequence>MELIDNHTHLQDEPFRGKEEFYLERAQKLGVTKIICAGQDPDFNKRAIDLSQRFTQVYAMVGYCPDVAKDYDQKAEDLLIEQVQLPGVVAVGEVGLDYYWDESPRDKQREVFARQVELAYELKKPVDIHTRDAFGDCYEILKNSNLEYGAILHSFNGDISWLTKFLDLNVYFSYSGVVSFTKAVEVHEAAQKTPLERLLVETDAPYLTPKPYRGRQNEPGNVYYVARAIAELKGLPLDEVAQATYANTMRVYGLN</sequence>
<evidence type="ECO:0000256" key="2">
    <source>
        <dbReference type="ARBA" id="ARBA00022801"/>
    </source>
</evidence>
<name>A0A0F4L6U6_9LACO</name>
<dbReference type="InterPro" id="IPR015991">
    <property type="entry name" value="TatD/YcfH-like"/>
</dbReference>
<dbReference type="PATRIC" id="fig|1218493.3.peg.1666"/>
<organism evidence="5 6">
    <name type="scientific">Lactobacillus kullabergensis</name>
    <dbReference type="NCBI Taxonomy" id="1218493"/>
    <lineage>
        <taxon>Bacteria</taxon>
        <taxon>Bacillati</taxon>
        <taxon>Bacillota</taxon>
        <taxon>Bacilli</taxon>
        <taxon>Lactobacillales</taxon>
        <taxon>Lactobacillaceae</taxon>
        <taxon>Lactobacillus</taxon>
    </lineage>
</organism>
<dbReference type="GO" id="GO:0004536">
    <property type="term" value="F:DNA nuclease activity"/>
    <property type="evidence" value="ECO:0007669"/>
    <property type="project" value="InterPro"/>
</dbReference>
<keyword evidence="2" id="KW-0378">Hydrolase</keyword>
<dbReference type="KEGG" id="lkl:DKL58_07760"/>
<dbReference type="OrthoDB" id="9810005at2"/>
<dbReference type="EMBL" id="CP029477">
    <property type="protein sequence ID" value="AWM75878.1"/>
    <property type="molecule type" value="Genomic_DNA"/>
</dbReference>
<dbReference type="FunFam" id="3.20.20.140:FF:000005">
    <property type="entry name" value="TatD family hydrolase"/>
    <property type="match status" value="1"/>
</dbReference>
<reference evidence="4 7" key="2">
    <citation type="submission" date="2018-05" db="EMBL/GenBank/DDBJ databases">
        <title>Reference genomes for bee gut microbiota database.</title>
        <authorList>
            <person name="Ellegaard K.M."/>
        </authorList>
    </citation>
    <scope>NUCLEOTIDE SEQUENCE [LARGE SCALE GENOMIC DNA]</scope>
    <source>
        <strain evidence="4 7">ESL0186</strain>
    </source>
</reference>
<dbReference type="HOGENOM" id="CLU_031506_4_0_9"/>
<evidence type="ECO:0000313" key="6">
    <source>
        <dbReference type="Proteomes" id="UP000033533"/>
    </source>
</evidence>
<dbReference type="PANTHER" id="PTHR46124">
    <property type="entry name" value="D-AMINOACYL-TRNA DEACYLASE"/>
    <property type="match status" value="1"/>
</dbReference>
<dbReference type="GO" id="GO:0046872">
    <property type="term" value="F:metal ion binding"/>
    <property type="evidence" value="ECO:0007669"/>
    <property type="project" value="UniProtKB-KW"/>
</dbReference>
<evidence type="ECO:0000313" key="4">
    <source>
        <dbReference type="EMBL" id="AWM75878.1"/>
    </source>
</evidence>
<dbReference type="PROSITE" id="PS01091">
    <property type="entry name" value="TATD_3"/>
    <property type="match status" value="1"/>
</dbReference>
<evidence type="ECO:0000256" key="3">
    <source>
        <dbReference type="PIRSR" id="PIRSR005902-1"/>
    </source>
</evidence>
<reference evidence="5 6" key="1">
    <citation type="submission" date="2014-12" db="EMBL/GenBank/DDBJ databases">
        <title>Comparative genomics of the lactic acid bacteria isolated from the honey bee gut.</title>
        <authorList>
            <person name="Ellegaard K.M."/>
            <person name="Tamarit D."/>
            <person name="Javelind E."/>
            <person name="Olofsson T."/>
            <person name="Andersson S.G."/>
            <person name="Vasquez A."/>
        </authorList>
    </citation>
    <scope>NUCLEOTIDE SEQUENCE [LARGE SCALE GENOMIC DNA]</scope>
    <source>
        <strain evidence="5 6">Biut2</strain>
    </source>
</reference>
<dbReference type="GO" id="GO:0005829">
    <property type="term" value="C:cytosol"/>
    <property type="evidence" value="ECO:0007669"/>
    <property type="project" value="TreeGrafter"/>
</dbReference>
<evidence type="ECO:0000313" key="5">
    <source>
        <dbReference type="EMBL" id="KJY54567.1"/>
    </source>
</evidence>